<feature type="region of interest" description="Disordered" evidence="1">
    <location>
        <begin position="27"/>
        <end position="48"/>
    </location>
</feature>
<dbReference type="VEuPathDB" id="VectorBase:RSAN_043918"/>
<comment type="caution">
    <text evidence="2">The sequence shown here is derived from an EMBL/GenBank/DDBJ whole genome shotgun (WGS) entry which is preliminary data.</text>
</comment>
<organism evidence="2 3">
    <name type="scientific">Rhipicephalus sanguineus</name>
    <name type="common">Brown dog tick</name>
    <name type="synonym">Ixodes sanguineus</name>
    <dbReference type="NCBI Taxonomy" id="34632"/>
    <lineage>
        <taxon>Eukaryota</taxon>
        <taxon>Metazoa</taxon>
        <taxon>Ecdysozoa</taxon>
        <taxon>Arthropoda</taxon>
        <taxon>Chelicerata</taxon>
        <taxon>Arachnida</taxon>
        <taxon>Acari</taxon>
        <taxon>Parasitiformes</taxon>
        <taxon>Ixodida</taxon>
        <taxon>Ixodoidea</taxon>
        <taxon>Ixodidae</taxon>
        <taxon>Rhipicephalinae</taxon>
        <taxon>Rhipicephalus</taxon>
        <taxon>Rhipicephalus</taxon>
    </lineage>
</organism>
<dbReference type="Proteomes" id="UP000821837">
    <property type="component" value="Chromosome 10"/>
</dbReference>
<reference evidence="2" key="2">
    <citation type="submission" date="2021-09" db="EMBL/GenBank/DDBJ databases">
        <authorList>
            <person name="Jia N."/>
            <person name="Wang J."/>
            <person name="Shi W."/>
            <person name="Du L."/>
            <person name="Sun Y."/>
            <person name="Zhan W."/>
            <person name="Jiang J."/>
            <person name="Wang Q."/>
            <person name="Zhang B."/>
            <person name="Ji P."/>
            <person name="Sakyi L.B."/>
            <person name="Cui X."/>
            <person name="Yuan T."/>
            <person name="Jiang B."/>
            <person name="Yang W."/>
            <person name="Lam T.T.-Y."/>
            <person name="Chang Q."/>
            <person name="Ding S."/>
            <person name="Wang X."/>
            <person name="Zhu J."/>
            <person name="Ruan X."/>
            <person name="Zhao L."/>
            <person name="Wei J."/>
            <person name="Que T."/>
            <person name="Du C."/>
            <person name="Cheng J."/>
            <person name="Dai P."/>
            <person name="Han X."/>
            <person name="Huang E."/>
            <person name="Gao Y."/>
            <person name="Liu J."/>
            <person name="Shao H."/>
            <person name="Ye R."/>
            <person name="Li L."/>
            <person name="Wei W."/>
            <person name="Wang X."/>
            <person name="Wang C."/>
            <person name="Huo Q."/>
            <person name="Li W."/>
            <person name="Guo W."/>
            <person name="Chen H."/>
            <person name="Chen S."/>
            <person name="Zhou L."/>
            <person name="Zhou L."/>
            <person name="Ni X."/>
            <person name="Tian J."/>
            <person name="Zhou Y."/>
            <person name="Sheng Y."/>
            <person name="Liu T."/>
            <person name="Pan Y."/>
            <person name="Xia L."/>
            <person name="Li J."/>
            <person name="Zhao F."/>
            <person name="Cao W."/>
        </authorList>
    </citation>
    <scope>NUCLEOTIDE SEQUENCE</scope>
    <source>
        <strain evidence="2">Rsan-2018</strain>
        <tissue evidence="2">Larvae</tissue>
    </source>
</reference>
<gene>
    <name evidence="2" type="ORF">HPB52_016845</name>
</gene>
<name>A0A9D4T5S8_RHISA</name>
<evidence type="ECO:0000313" key="2">
    <source>
        <dbReference type="EMBL" id="KAH7976587.1"/>
    </source>
</evidence>
<dbReference type="EMBL" id="JABSTV010001246">
    <property type="protein sequence ID" value="KAH7976587.1"/>
    <property type="molecule type" value="Genomic_DNA"/>
</dbReference>
<reference evidence="2" key="1">
    <citation type="journal article" date="2020" name="Cell">
        <title>Large-Scale Comparative Analyses of Tick Genomes Elucidate Their Genetic Diversity and Vector Capacities.</title>
        <authorList>
            <consortium name="Tick Genome and Microbiome Consortium (TIGMIC)"/>
            <person name="Jia N."/>
            <person name="Wang J."/>
            <person name="Shi W."/>
            <person name="Du L."/>
            <person name="Sun Y."/>
            <person name="Zhan W."/>
            <person name="Jiang J.F."/>
            <person name="Wang Q."/>
            <person name="Zhang B."/>
            <person name="Ji P."/>
            <person name="Bell-Sakyi L."/>
            <person name="Cui X.M."/>
            <person name="Yuan T.T."/>
            <person name="Jiang B.G."/>
            <person name="Yang W.F."/>
            <person name="Lam T.T."/>
            <person name="Chang Q.C."/>
            <person name="Ding S.J."/>
            <person name="Wang X.J."/>
            <person name="Zhu J.G."/>
            <person name="Ruan X.D."/>
            <person name="Zhao L."/>
            <person name="Wei J.T."/>
            <person name="Ye R.Z."/>
            <person name="Que T.C."/>
            <person name="Du C.H."/>
            <person name="Zhou Y.H."/>
            <person name="Cheng J.X."/>
            <person name="Dai P.F."/>
            <person name="Guo W.B."/>
            <person name="Han X.H."/>
            <person name="Huang E.J."/>
            <person name="Li L.F."/>
            <person name="Wei W."/>
            <person name="Gao Y.C."/>
            <person name="Liu J.Z."/>
            <person name="Shao H.Z."/>
            <person name="Wang X."/>
            <person name="Wang C.C."/>
            <person name="Yang T.C."/>
            <person name="Huo Q.B."/>
            <person name="Li W."/>
            <person name="Chen H.Y."/>
            <person name="Chen S.E."/>
            <person name="Zhou L.G."/>
            <person name="Ni X.B."/>
            <person name="Tian J.H."/>
            <person name="Sheng Y."/>
            <person name="Liu T."/>
            <person name="Pan Y.S."/>
            <person name="Xia L.Y."/>
            <person name="Li J."/>
            <person name="Zhao F."/>
            <person name="Cao W.C."/>
        </authorList>
    </citation>
    <scope>NUCLEOTIDE SEQUENCE</scope>
    <source>
        <strain evidence="2">Rsan-2018</strain>
    </source>
</reference>
<evidence type="ECO:0008006" key="4">
    <source>
        <dbReference type="Google" id="ProtNLM"/>
    </source>
</evidence>
<proteinExistence type="predicted"/>
<evidence type="ECO:0000256" key="1">
    <source>
        <dbReference type="SAM" id="MobiDB-lite"/>
    </source>
</evidence>
<keyword evidence="3" id="KW-1185">Reference proteome</keyword>
<evidence type="ECO:0000313" key="3">
    <source>
        <dbReference type="Proteomes" id="UP000821837"/>
    </source>
</evidence>
<sequence length="168" mass="19078">MSGLWSRKGLRSHLDLVHRTKIPHQNWQLGQQGYHDRPSRPTNDTTPDQPLELCSLRPISATSCVGKAAEHVILNRATQFAEDRNLLPFNQSGFRPSMPTKDVMLLLKHKMIAKASRDTRAILTLDLEKVFVEINALVYSIPLRKRAQENISTSTSAPFLRREKPPFA</sequence>
<protein>
    <recommendedName>
        <fullName evidence="4">Reverse transcriptase domain-containing protein</fullName>
    </recommendedName>
</protein>
<dbReference type="AlphaFoldDB" id="A0A9D4T5S8"/>
<accession>A0A9D4T5S8</accession>